<feature type="transmembrane region" description="Helical" evidence="11">
    <location>
        <begin position="54"/>
        <end position="83"/>
    </location>
</feature>
<organism evidence="13 14">
    <name type="scientific">Eimeria praecox</name>
    <dbReference type="NCBI Taxonomy" id="51316"/>
    <lineage>
        <taxon>Eukaryota</taxon>
        <taxon>Sar</taxon>
        <taxon>Alveolata</taxon>
        <taxon>Apicomplexa</taxon>
        <taxon>Conoidasida</taxon>
        <taxon>Coccidia</taxon>
        <taxon>Eucoccidiorida</taxon>
        <taxon>Eimeriorina</taxon>
        <taxon>Eimeriidae</taxon>
        <taxon>Eimeria</taxon>
    </lineage>
</organism>
<evidence type="ECO:0000259" key="12">
    <source>
        <dbReference type="Pfam" id="PF00999"/>
    </source>
</evidence>
<keyword evidence="9" id="KW-0739">Sodium transport</keyword>
<evidence type="ECO:0000313" key="14">
    <source>
        <dbReference type="Proteomes" id="UP000018201"/>
    </source>
</evidence>
<evidence type="ECO:0000256" key="9">
    <source>
        <dbReference type="ARBA" id="ARBA00023201"/>
    </source>
</evidence>
<dbReference type="GO" id="GO:0005886">
    <property type="term" value="C:plasma membrane"/>
    <property type="evidence" value="ECO:0007669"/>
    <property type="project" value="UniProtKB-SubCell"/>
</dbReference>
<dbReference type="AlphaFoldDB" id="U6HAW7"/>
<evidence type="ECO:0000256" key="11">
    <source>
        <dbReference type="SAM" id="Phobius"/>
    </source>
</evidence>
<evidence type="ECO:0000313" key="13">
    <source>
        <dbReference type="EMBL" id="CDI87749.1"/>
    </source>
</evidence>
<dbReference type="PANTHER" id="PTHR10110:SF86">
    <property type="entry name" value="SODIUM_HYDROGEN EXCHANGER 7"/>
    <property type="match status" value="1"/>
</dbReference>
<dbReference type="PANTHER" id="PTHR10110">
    <property type="entry name" value="SODIUM/HYDROGEN EXCHANGER"/>
    <property type="match status" value="1"/>
</dbReference>
<keyword evidence="3" id="KW-1003">Cell membrane</keyword>
<reference evidence="13" key="1">
    <citation type="submission" date="2013-10" db="EMBL/GenBank/DDBJ databases">
        <title>Genomic analysis of the causative agents of coccidiosis in chickens.</title>
        <authorList>
            <person name="Reid A.J."/>
            <person name="Blake D."/>
            <person name="Billington K."/>
            <person name="Browne H."/>
            <person name="Dunn M."/>
            <person name="Hung S."/>
            <person name="Kawahara F."/>
            <person name="Miranda-Saavedra D."/>
            <person name="Mourier T."/>
            <person name="Nagra H."/>
            <person name="Otto T.D."/>
            <person name="Rawlings N."/>
            <person name="Sanchez A."/>
            <person name="Sanders M."/>
            <person name="Subramaniam C."/>
            <person name="Tay Y."/>
            <person name="Dear P."/>
            <person name="Doerig C."/>
            <person name="Gruber A."/>
            <person name="Parkinson J."/>
            <person name="Shirley M."/>
            <person name="Wan K.L."/>
            <person name="Berriman M."/>
            <person name="Tomley F."/>
            <person name="Pain A."/>
        </authorList>
    </citation>
    <scope>NUCLEOTIDE SEQUENCE [LARGE SCALE GENOMIC DNA]</scope>
    <source>
        <strain evidence="13">Houghton</strain>
    </source>
</reference>
<dbReference type="GO" id="GO:0015386">
    <property type="term" value="F:potassium:proton antiporter activity"/>
    <property type="evidence" value="ECO:0007669"/>
    <property type="project" value="TreeGrafter"/>
</dbReference>
<evidence type="ECO:0000256" key="2">
    <source>
        <dbReference type="ARBA" id="ARBA00022448"/>
    </source>
</evidence>
<sequence length="331" mass="36048">MSRAVGGAGSSPSASVAYLWGTVFGAFALLTECLAFVFLGLAPFSFDLLSLQEAGLFLAGGLAAVIAARAISVYLTCFLMNFFRGRKRLSMKEQHAIALCGLRGTVAFALAERAHHDFGGKEGKAILTFTLIVALVSVLLITPALLFALRPLGIFLDESEGANEETSAGELPLHSSSSSSSNTSSNSLSGSREAGLTTQQQQQQQQQQNEVPSGAWCRNNCCTLLRRALRFLDAEYLTPFFTSPRRPRRRTTEQNEAVELQQFAADDKQQQQEQQQQQQEQLRRRGNEVYVNLPQNTECTDVDLAPAADLVGNGDLLQRQSGLIGPHQPRP</sequence>
<feature type="domain" description="Cation/H+ exchanger transmembrane" evidence="12">
    <location>
        <begin position="28"/>
        <end position="145"/>
    </location>
</feature>
<keyword evidence="14" id="KW-1185">Reference proteome</keyword>
<feature type="transmembrane region" description="Helical" evidence="11">
    <location>
        <begin position="16"/>
        <end position="42"/>
    </location>
</feature>
<keyword evidence="6" id="KW-0915">Sodium</keyword>
<feature type="transmembrane region" description="Helical" evidence="11">
    <location>
        <begin position="126"/>
        <end position="149"/>
    </location>
</feature>
<evidence type="ECO:0000256" key="1">
    <source>
        <dbReference type="ARBA" id="ARBA00004651"/>
    </source>
</evidence>
<evidence type="ECO:0000256" key="10">
    <source>
        <dbReference type="SAM" id="MobiDB-lite"/>
    </source>
</evidence>
<evidence type="ECO:0000256" key="8">
    <source>
        <dbReference type="ARBA" id="ARBA00023136"/>
    </source>
</evidence>
<dbReference type="GO" id="GO:0015385">
    <property type="term" value="F:sodium:proton antiporter activity"/>
    <property type="evidence" value="ECO:0007669"/>
    <property type="project" value="InterPro"/>
</dbReference>
<feature type="compositionally biased region" description="Low complexity" evidence="10">
    <location>
        <begin position="175"/>
        <end position="191"/>
    </location>
</feature>
<dbReference type="InterPro" id="IPR006153">
    <property type="entry name" value="Cation/H_exchanger_TM"/>
</dbReference>
<evidence type="ECO:0000256" key="7">
    <source>
        <dbReference type="ARBA" id="ARBA00023065"/>
    </source>
</evidence>
<dbReference type="InterPro" id="IPR018422">
    <property type="entry name" value="Cation/H_exchanger_CPA1"/>
</dbReference>
<keyword evidence="2" id="KW-0813">Transport</keyword>
<proteinExistence type="predicted"/>
<dbReference type="EMBL" id="HG708190">
    <property type="protein sequence ID" value="CDI87749.1"/>
    <property type="molecule type" value="Genomic_DNA"/>
</dbReference>
<evidence type="ECO:0000256" key="6">
    <source>
        <dbReference type="ARBA" id="ARBA00023053"/>
    </source>
</evidence>
<name>U6HAW7_9EIME</name>
<keyword evidence="7" id="KW-0406">Ion transport</keyword>
<dbReference type="GO" id="GO:0051453">
    <property type="term" value="P:regulation of intracellular pH"/>
    <property type="evidence" value="ECO:0007669"/>
    <property type="project" value="TreeGrafter"/>
</dbReference>
<reference evidence="13" key="2">
    <citation type="submission" date="2013-10" db="EMBL/GenBank/DDBJ databases">
        <authorList>
            <person name="Aslett M."/>
        </authorList>
    </citation>
    <scope>NUCLEOTIDE SEQUENCE [LARGE SCALE GENOMIC DNA]</scope>
    <source>
        <strain evidence="13">Houghton</strain>
    </source>
</reference>
<dbReference type="OrthoDB" id="196264at2759"/>
<keyword evidence="4 11" id="KW-0812">Transmembrane</keyword>
<keyword evidence="5 11" id="KW-1133">Transmembrane helix</keyword>
<dbReference type="VEuPathDB" id="ToxoDB:EPH_0051410"/>
<feature type="compositionally biased region" description="Low complexity" evidence="10">
    <location>
        <begin position="199"/>
        <end position="208"/>
    </location>
</feature>
<dbReference type="Pfam" id="PF00999">
    <property type="entry name" value="Na_H_Exchanger"/>
    <property type="match status" value="1"/>
</dbReference>
<protein>
    <submittedName>
        <fullName evidence="13">Sodium/hydrogen exchanger, putative</fullName>
    </submittedName>
</protein>
<dbReference type="GO" id="GO:0098719">
    <property type="term" value="P:sodium ion import across plasma membrane"/>
    <property type="evidence" value="ECO:0007669"/>
    <property type="project" value="TreeGrafter"/>
</dbReference>
<evidence type="ECO:0000256" key="5">
    <source>
        <dbReference type="ARBA" id="ARBA00022989"/>
    </source>
</evidence>
<evidence type="ECO:0000256" key="3">
    <source>
        <dbReference type="ARBA" id="ARBA00022475"/>
    </source>
</evidence>
<gene>
    <name evidence="13" type="ORF">EPH_0051410</name>
</gene>
<comment type="subcellular location">
    <subcellularLocation>
        <location evidence="1">Cell membrane</location>
        <topology evidence="1">Multi-pass membrane protein</topology>
    </subcellularLocation>
</comment>
<keyword evidence="8 11" id="KW-0472">Membrane</keyword>
<dbReference type="Proteomes" id="UP000018201">
    <property type="component" value="Unassembled WGS sequence"/>
</dbReference>
<feature type="region of interest" description="Disordered" evidence="10">
    <location>
        <begin position="165"/>
        <end position="210"/>
    </location>
</feature>
<accession>U6HAW7</accession>
<evidence type="ECO:0000256" key="4">
    <source>
        <dbReference type="ARBA" id="ARBA00022692"/>
    </source>
</evidence>